<name>A0ABQ9HYQ4_9NEOP</name>
<reference evidence="1 2" key="1">
    <citation type="submission" date="2023-02" db="EMBL/GenBank/DDBJ databases">
        <title>LHISI_Scaffold_Assembly.</title>
        <authorList>
            <person name="Stuart O.P."/>
            <person name="Cleave R."/>
            <person name="Magrath M.J.L."/>
            <person name="Mikheyev A.S."/>
        </authorList>
    </citation>
    <scope>NUCLEOTIDE SEQUENCE [LARGE SCALE GENOMIC DNA]</scope>
    <source>
        <strain evidence="1">Daus_M_001</strain>
        <tissue evidence="1">Leg muscle</tissue>
    </source>
</reference>
<dbReference type="EMBL" id="JARBHB010000003">
    <property type="protein sequence ID" value="KAJ8889516.1"/>
    <property type="molecule type" value="Genomic_DNA"/>
</dbReference>
<evidence type="ECO:0000313" key="2">
    <source>
        <dbReference type="Proteomes" id="UP001159363"/>
    </source>
</evidence>
<proteinExistence type="predicted"/>
<dbReference type="Proteomes" id="UP001159363">
    <property type="component" value="Chromosome 3"/>
</dbReference>
<organism evidence="1 2">
    <name type="scientific">Dryococelus australis</name>
    <dbReference type="NCBI Taxonomy" id="614101"/>
    <lineage>
        <taxon>Eukaryota</taxon>
        <taxon>Metazoa</taxon>
        <taxon>Ecdysozoa</taxon>
        <taxon>Arthropoda</taxon>
        <taxon>Hexapoda</taxon>
        <taxon>Insecta</taxon>
        <taxon>Pterygota</taxon>
        <taxon>Neoptera</taxon>
        <taxon>Polyneoptera</taxon>
        <taxon>Phasmatodea</taxon>
        <taxon>Verophasmatodea</taxon>
        <taxon>Anareolatae</taxon>
        <taxon>Phasmatidae</taxon>
        <taxon>Eurycanthinae</taxon>
        <taxon>Dryococelus</taxon>
    </lineage>
</organism>
<keyword evidence="2" id="KW-1185">Reference proteome</keyword>
<accession>A0ABQ9HYQ4</accession>
<comment type="caution">
    <text evidence="1">The sequence shown here is derived from an EMBL/GenBank/DDBJ whole genome shotgun (WGS) entry which is preliminary data.</text>
</comment>
<protein>
    <submittedName>
        <fullName evidence="1">Uncharacterized protein</fullName>
    </submittedName>
</protein>
<sequence length="790" mass="89645">MMSEHGLLVRTCLGGHIHWAPLPHAVPKDIVCDQDGLTLDNSRITRMKEQDVRYPIWRPVLRTTCLCPLHQKQHTNTTHGHPNFIILNPTDVRFLAGSPPDFRTWESCLTMPPFSGFSRGSPICFPALHSSAAPYSPHFTIIAHRLLIPRVSKSHKCYINTFRCDMFGLSVGCVLWLSLTVFVSLTKSQSKLTGFFRRDPKRKKEHDDIESGAFNAINTKIQCATARKSNNEPNFELLCFCKRHTTTPPAAYVPKVTAHLNDISLLVNRRLNENEKVQTGEIGCQALGLLAKSKYNNWKKATEIFRQRSECTQEISLRGKCDSGKIDVGDIDDRSVSDTNEGNFRAIIKYRTIGDNDETPDISNVELVAICVRYVNSSCEIKEDFLQFFETNSFKRQDFQQVKYRLSCQCLQLARRYLRLLYNVPVASSRASGSYHCDVVWSSYEPCDYQLFLITMEAARTLLVTCTAVCLCAAYRLPNHVLPEKYTLDVITHLGSDGEDDYGFEGRVWIELTWRASLNACPDTATPVKGGNTLMCLAKARWPDRESIPGPPECESDLLPLRHLARWDKNKNNNVAVHRMFTYKRANSASYDERTKGSATRKQLRAKKLVQDKSVDEFTFSAEVGLKAGGKRTAAYVLHDITSSPKRAELQTWRARGENKIRLKRRKQDITEGLRHQLDLPVDQAKPGFGSTNDSNLERRLFKDTKAHSDITGAIIQNALLGQLSEEAQVARHQDLKYVPEHHTMICLVCRIMKICSIISFCLLIQLYLQYPADMLEITGTELVLSVRMF</sequence>
<gene>
    <name evidence="1" type="ORF">PR048_009015</name>
</gene>
<evidence type="ECO:0000313" key="1">
    <source>
        <dbReference type="EMBL" id="KAJ8889516.1"/>
    </source>
</evidence>